<dbReference type="GO" id="GO:0004553">
    <property type="term" value="F:hydrolase activity, hydrolyzing O-glycosyl compounds"/>
    <property type="evidence" value="ECO:0007669"/>
    <property type="project" value="InterPro"/>
</dbReference>
<dbReference type="GO" id="GO:0005886">
    <property type="term" value="C:plasma membrane"/>
    <property type="evidence" value="ECO:0007669"/>
    <property type="project" value="TreeGrafter"/>
</dbReference>
<keyword evidence="6 10" id="KW-1133">Transmembrane helix</keyword>
<feature type="transmembrane region" description="Helical" evidence="10">
    <location>
        <begin position="275"/>
        <end position="294"/>
    </location>
</feature>
<feature type="active site" description="Proton donor" evidence="9">
    <location>
        <position position="688"/>
    </location>
</feature>
<dbReference type="InterPro" id="IPR050321">
    <property type="entry name" value="Glycosyltr_2/OpgH_subfam"/>
</dbReference>
<dbReference type="InterPro" id="IPR017853">
    <property type="entry name" value="GH"/>
</dbReference>
<protein>
    <submittedName>
        <fullName evidence="12">Glycosyltransferase, catalytic subunit of cellulose synthase and poly-beta-1,6-N-acetylglucosamine synthase</fullName>
    </submittedName>
</protein>
<dbReference type="PROSITE" id="PS51764">
    <property type="entry name" value="GH26"/>
    <property type="match status" value="1"/>
</dbReference>
<keyword evidence="7 10" id="KW-0472">Membrane</keyword>
<dbReference type="Gene3D" id="3.20.20.80">
    <property type="entry name" value="Glycosidases"/>
    <property type="match status" value="2"/>
</dbReference>
<keyword evidence="2" id="KW-0328">Glycosyltransferase</keyword>
<evidence type="ECO:0000313" key="12">
    <source>
        <dbReference type="EMBL" id="SFP51011.1"/>
    </source>
</evidence>
<evidence type="ECO:0000256" key="3">
    <source>
        <dbReference type="ARBA" id="ARBA00022679"/>
    </source>
</evidence>
<dbReference type="PANTHER" id="PTHR43867:SF2">
    <property type="entry name" value="CELLULOSE SYNTHASE CATALYTIC SUBUNIT A [UDP-FORMING]"/>
    <property type="match status" value="1"/>
</dbReference>
<comment type="subcellular location">
    <subcellularLocation>
        <location evidence="1">Membrane</location>
        <topology evidence="1">Multi-pass membrane protein</topology>
    </subcellularLocation>
</comment>
<dbReference type="AlphaFoldDB" id="A0A1I5QY86"/>
<evidence type="ECO:0000256" key="7">
    <source>
        <dbReference type="ARBA" id="ARBA00023136"/>
    </source>
</evidence>
<dbReference type="Pfam" id="PF02156">
    <property type="entry name" value="Glyco_hydro_26"/>
    <property type="match status" value="1"/>
</dbReference>
<evidence type="ECO:0000256" key="5">
    <source>
        <dbReference type="ARBA" id="ARBA00022801"/>
    </source>
</evidence>
<keyword evidence="5 9" id="KW-0378">Hydrolase</keyword>
<feature type="transmembrane region" description="Helical" evidence="10">
    <location>
        <begin position="47"/>
        <end position="67"/>
    </location>
</feature>
<evidence type="ECO:0000256" key="1">
    <source>
        <dbReference type="ARBA" id="ARBA00004141"/>
    </source>
</evidence>
<feature type="transmembrane region" description="Helical" evidence="10">
    <location>
        <begin position="440"/>
        <end position="460"/>
    </location>
</feature>
<feature type="active site" description="Nucleophile" evidence="9">
    <location>
        <position position="793"/>
    </location>
</feature>
<dbReference type="GO" id="GO:0016758">
    <property type="term" value="F:hexosyltransferase activity"/>
    <property type="evidence" value="ECO:0007669"/>
    <property type="project" value="TreeGrafter"/>
</dbReference>
<dbReference type="Proteomes" id="UP000199306">
    <property type="component" value="Unassembled WGS sequence"/>
</dbReference>
<dbReference type="EMBL" id="FOXH01000003">
    <property type="protein sequence ID" value="SFP51011.1"/>
    <property type="molecule type" value="Genomic_DNA"/>
</dbReference>
<dbReference type="SUPFAM" id="SSF51445">
    <property type="entry name" value="(Trans)glycosidases"/>
    <property type="match status" value="2"/>
</dbReference>
<feature type="transmembrane region" description="Helical" evidence="10">
    <location>
        <begin position="364"/>
        <end position="383"/>
    </location>
</feature>
<gene>
    <name evidence="12" type="ORF">SAMN04515674_103417</name>
</gene>
<dbReference type="SUPFAM" id="SSF53448">
    <property type="entry name" value="Nucleotide-diphospho-sugar transferases"/>
    <property type="match status" value="1"/>
</dbReference>
<evidence type="ECO:0000256" key="4">
    <source>
        <dbReference type="ARBA" id="ARBA00022692"/>
    </source>
</evidence>
<reference evidence="12 13" key="1">
    <citation type="submission" date="2016-10" db="EMBL/GenBank/DDBJ databases">
        <authorList>
            <person name="de Groot N.N."/>
        </authorList>
    </citation>
    <scope>NUCLEOTIDE SEQUENCE [LARGE SCALE GENOMIC DNA]</scope>
    <source>
        <strain evidence="13">E92,LMG 26720,CCM 7988</strain>
    </source>
</reference>
<evidence type="ECO:0000256" key="2">
    <source>
        <dbReference type="ARBA" id="ARBA00022676"/>
    </source>
</evidence>
<evidence type="ECO:0000313" key="13">
    <source>
        <dbReference type="Proteomes" id="UP000199306"/>
    </source>
</evidence>
<dbReference type="STRING" id="1079859.SAMN04515674_103417"/>
<evidence type="ECO:0000259" key="11">
    <source>
        <dbReference type="PROSITE" id="PS51764"/>
    </source>
</evidence>
<evidence type="ECO:0000256" key="10">
    <source>
        <dbReference type="SAM" id="Phobius"/>
    </source>
</evidence>
<evidence type="ECO:0000256" key="9">
    <source>
        <dbReference type="PROSITE-ProRule" id="PRU01100"/>
    </source>
</evidence>
<dbReference type="InterPro" id="IPR022790">
    <property type="entry name" value="GH26_dom"/>
</dbReference>
<keyword evidence="4 10" id="KW-0812">Transmembrane</keyword>
<evidence type="ECO:0000256" key="8">
    <source>
        <dbReference type="ARBA" id="ARBA00023295"/>
    </source>
</evidence>
<feature type="transmembrane region" description="Helical" evidence="10">
    <location>
        <begin position="531"/>
        <end position="551"/>
    </location>
</feature>
<keyword evidence="3 12" id="KW-0808">Transferase</keyword>
<feature type="domain" description="GH26" evidence="11">
    <location>
        <begin position="553"/>
        <end position="851"/>
    </location>
</feature>
<dbReference type="Gene3D" id="3.90.550.10">
    <property type="entry name" value="Spore Coat Polysaccharide Biosynthesis Protein SpsA, Chain A"/>
    <property type="match status" value="1"/>
</dbReference>
<dbReference type="RefSeq" id="WP_177219326.1">
    <property type="nucleotide sequence ID" value="NZ_FOXH01000003.1"/>
</dbReference>
<comment type="similarity">
    <text evidence="9">Belongs to the glycosyl hydrolase 26 family.</text>
</comment>
<name>A0A1I5QY86_9BACT</name>
<accession>A0A1I5QY86</accession>
<proteinExistence type="inferred from homology"/>
<dbReference type="InterPro" id="IPR029044">
    <property type="entry name" value="Nucleotide-diphossugar_trans"/>
</dbReference>
<feature type="transmembrane region" description="Helical" evidence="10">
    <location>
        <begin position="395"/>
        <end position="419"/>
    </location>
</feature>
<dbReference type="CDD" id="cd06421">
    <property type="entry name" value="CESA_CelA_like"/>
    <property type="match status" value="1"/>
</dbReference>
<dbReference type="PANTHER" id="PTHR43867">
    <property type="entry name" value="CELLULOSE SYNTHASE CATALYTIC SUBUNIT A [UDP-FORMING]"/>
    <property type="match status" value="1"/>
</dbReference>
<dbReference type="Pfam" id="PF13632">
    <property type="entry name" value="Glyco_trans_2_3"/>
    <property type="match status" value="1"/>
</dbReference>
<feature type="transmembrane region" description="Helical" evidence="10">
    <location>
        <begin position="16"/>
        <end position="35"/>
    </location>
</feature>
<evidence type="ECO:0000256" key="6">
    <source>
        <dbReference type="ARBA" id="ARBA00022989"/>
    </source>
</evidence>
<dbReference type="InterPro" id="IPR001173">
    <property type="entry name" value="Glyco_trans_2-like"/>
</dbReference>
<feature type="transmembrane region" description="Helical" evidence="10">
    <location>
        <begin position="466"/>
        <end position="487"/>
    </location>
</feature>
<feature type="transmembrane region" description="Helical" evidence="10">
    <location>
        <begin position="333"/>
        <end position="352"/>
    </location>
</feature>
<keyword evidence="8 9" id="KW-0326">Glycosidase</keyword>
<sequence>MRKVAEIEAPDKRKKLALRTMILIGVFCMLFFFHSLLSQSTIGSVPLFWLLISTFIYTCFKILYEWYHYWDISVSKAPKTGEIYTVDIFTTFCAGEPYEMIQETLSAVLAIRYPHKTYLCDEADDPFLKEWCKANGVYHITRSTKENAKAGNINNALKQSSGELCVVLDPDHVPLPEFLDQIVDHFNNPEIGFVQIVQAYYNHHQSLIAKGAAQQTYQFYGPMMMTMNSYGTVQAIGANCTFRRTALESIGGHAAGLAEDMHTAMQLHAKGWKSVYVPAVLAKGLVPATLSAYYKQQLKWSRGVFELLVTSYLKLFRQFNWRQKLHYGLIPGFYLSGLVFLINFLIPIVSLLGDIYPVQINFSAFSIISLPLITSIVLIRLYVQRWVLEDDERGVHVVGGLLLIGTWWIFLTGMIYTIIRKKVPYIPTPKDLNAENNLKINLPNIFVFILSLIAIGYGLYNNLNPFSFIMAGIAGLNCFFMMFMFVAGEELKWQKYQFRYKLIHFLLNYLHNAKKQFWLFRRRVYAGIRNIALMLIVLVVCFSFYLIWYPLKTESGRQNSFQKKDLFLSGIFAPSEDKGLSSLSLIRNLESGNASHFDIISFYIPWGNEPGCFLPSASIDSVYQSHSLPMITWEPWQALFEKNGISEKYVDKNVFSHILEGKYDRYIHDFAFQMRALNRPVFLRFAHEADNPFYPWSPRGGNTASDFKAAWQYIYQIFRENHAYNVIWVWNPWKPDAVESYFPGKEYVDWIGVTGLNFGAYSPDYKSYSFEQLYLPFHRKKLFRSGLPVMVTEMGSLKAEESSGNWLEAGFKKIRLFFPEIRGYVLFHSGLDKNIPDGSKGFLDWRTSFTPETISVIERKRSKISGSVFSLSAEHLKKNQPVLPDSNKMFLSLRGVNYIKGQYWYNNIQPLTRRILSEDFLAMKAAGINTIKLVGPGTFDRLTLDVAEKQSLNIHYSFWIPDEIDFAQDQGEAKQLAEKILNAVERNKNHKHIIAWNISNLFLQNLSRKFYKPELLYQQQAYLQWLRQLLGSVKAIDPGRMITADVEVSDTLEETAQMMRDFVPQIDSFGLILTGKPKEYALIKSLKVPYFISSTSAELYLKNFRSNIGTFIKDWQDVQTGNLVTFDGLKDVWGRNKSGLLQISKYWKGKTKGSYLPAVKILRPAFATEAGKTLPYHALVYAYDKWNFAGYMKTGLKFEWYLVKTDGYGNGISMKKLGDGADIMITMPQNANIYKLYLIGSEGQSITIAQSILNIPFY</sequence>
<organism evidence="12 13">
    <name type="scientific">Pseudarcicella hirudinis</name>
    <dbReference type="NCBI Taxonomy" id="1079859"/>
    <lineage>
        <taxon>Bacteria</taxon>
        <taxon>Pseudomonadati</taxon>
        <taxon>Bacteroidota</taxon>
        <taxon>Cytophagia</taxon>
        <taxon>Cytophagales</taxon>
        <taxon>Flectobacillaceae</taxon>
        <taxon>Pseudarcicella</taxon>
    </lineage>
</organism>
<keyword evidence="13" id="KW-1185">Reference proteome</keyword>